<dbReference type="STRING" id="1705562.AMS69_17130"/>
<dbReference type="InterPro" id="IPR028994">
    <property type="entry name" value="Integrin_alpha_N"/>
</dbReference>
<comment type="caution">
    <text evidence="2">The sequence shown here is derived from an EMBL/GenBank/DDBJ whole genome shotgun (WGS) entry which is preliminary data.</text>
</comment>
<evidence type="ECO:0000313" key="2">
    <source>
        <dbReference type="EMBL" id="KOX91833.1"/>
    </source>
</evidence>
<dbReference type="Gene3D" id="2.130.10.130">
    <property type="entry name" value="Integrin alpha, N-terminal"/>
    <property type="match status" value="1"/>
</dbReference>
<sequence>MHPNGWHMNLYHERIEASPPASTMSFCLTTDLTGNGRPDIIVGALGDEHEVEFPLVDKSVDLLSVFGMGPLARWLQTNVFWYENPGWERHDVASAPELSVGGSLGDITGNGRPDMVAGQNIYRHKLWWFEIPDDPREQWTRRLITDDFEKYHDTAVADVDGDGENEVAGLSQESKTVFYYDIPEDPTREPWPVANRHVVAEGLDVEGVAVEDVDGDGEVEIVAGPNVFHRTADGWDREQIAEGWQCTRVAIEDIDGDGDLEIILVEGDEPYLDDRPARLGVFDPPEWDRTLLHDDLSNPHSLDVADFDGDGHPDIFVAEMGLEDGHEPRQFVFHNDGTGNFEPKQLNTGIPTHEAKVVDLDGDGIPDIVGKAYTEPRVDVWQSNP</sequence>
<dbReference type="AlphaFoldDB" id="A0A0N0U964"/>
<organism evidence="2 3">
    <name type="scientific">Haloarcula rubripromontorii</name>
    <dbReference type="NCBI Taxonomy" id="1705562"/>
    <lineage>
        <taxon>Archaea</taxon>
        <taxon>Methanobacteriati</taxon>
        <taxon>Methanobacteriota</taxon>
        <taxon>Stenosarchaea group</taxon>
        <taxon>Halobacteria</taxon>
        <taxon>Halobacteriales</taxon>
        <taxon>Haloarculaceae</taxon>
        <taxon>Haloarcula</taxon>
    </lineage>
</organism>
<dbReference type="EMBL" id="LIUF01000006">
    <property type="protein sequence ID" value="KOX91833.1"/>
    <property type="molecule type" value="Genomic_DNA"/>
</dbReference>
<name>A0A0N0U964_9EURY</name>
<dbReference type="RefSeq" id="WP_053969271.1">
    <property type="nucleotide sequence ID" value="NZ_LIUF01000006.1"/>
</dbReference>
<dbReference type="Pfam" id="PF13517">
    <property type="entry name" value="FG-GAP_3"/>
    <property type="match status" value="1"/>
</dbReference>
<reference evidence="2 3" key="1">
    <citation type="submission" date="2015-08" db="EMBL/GenBank/DDBJ databases">
        <title>Genomes of Isolates from Cabo Rojo, PR.</title>
        <authorList>
            <person name="Sanchez-Nieves R.L."/>
            <person name="Montalvo-Rodriguez R."/>
        </authorList>
    </citation>
    <scope>NUCLEOTIDE SEQUENCE [LARGE SCALE GENOMIC DNA]</scope>
    <source>
        <strain evidence="2 3">SL3</strain>
    </source>
</reference>
<dbReference type="PANTHER" id="PTHR44103:SF1">
    <property type="entry name" value="PROPROTEIN CONVERTASE P"/>
    <property type="match status" value="1"/>
</dbReference>
<dbReference type="PANTHER" id="PTHR44103">
    <property type="entry name" value="PROPROTEIN CONVERTASE P"/>
    <property type="match status" value="1"/>
</dbReference>
<evidence type="ECO:0000313" key="3">
    <source>
        <dbReference type="Proteomes" id="UP000037729"/>
    </source>
</evidence>
<dbReference type="SUPFAM" id="SSF69318">
    <property type="entry name" value="Integrin alpha N-terminal domain"/>
    <property type="match status" value="1"/>
</dbReference>
<gene>
    <name evidence="2" type="ORF">AMS69_17130</name>
</gene>
<accession>A0A0N0U964</accession>
<dbReference type="InterPro" id="IPR013517">
    <property type="entry name" value="FG-GAP"/>
</dbReference>
<protein>
    <recommendedName>
        <fullName evidence="4">VCBS repeat-containing protein</fullName>
    </recommendedName>
</protein>
<keyword evidence="3" id="KW-1185">Reference proteome</keyword>
<proteinExistence type="predicted"/>
<dbReference type="OrthoDB" id="321240at2157"/>
<dbReference type="Proteomes" id="UP000037729">
    <property type="component" value="Unassembled WGS sequence"/>
</dbReference>
<evidence type="ECO:0000256" key="1">
    <source>
        <dbReference type="ARBA" id="ARBA00022729"/>
    </source>
</evidence>
<keyword evidence="1" id="KW-0732">Signal</keyword>
<dbReference type="PATRIC" id="fig|1705562.3.peg.3822"/>
<evidence type="ECO:0008006" key="4">
    <source>
        <dbReference type="Google" id="ProtNLM"/>
    </source>
</evidence>